<dbReference type="PANTHER" id="PTHR36312">
    <property type="entry name" value="THIONIN-LIKE PROTEIN 1"/>
    <property type="match status" value="1"/>
</dbReference>
<evidence type="ECO:0000313" key="3">
    <source>
        <dbReference type="RefSeq" id="XP_010452949.1"/>
    </source>
</evidence>
<sequence>MLVVVTVVMMIGNLLTQTEAVAFERCYPICLMECKAGSKFPAFLKCPFKCVKTCLLPPSLSSKKVHDSEYFCKLGCASHCVSHSSLQNPNVKRVSTCVESCSNKCTKKCEK</sequence>
<evidence type="ECO:0000256" key="1">
    <source>
        <dbReference type="SAM" id="SignalP"/>
    </source>
</evidence>
<organism evidence="2 3">
    <name type="scientific">Camelina sativa</name>
    <name type="common">False flax</name>
    <name type="synonym">Myagrum sativum</name>
    <dbReference type="NCBI Taxonomy" id="90675"/>
    <lineage>
        <taxon>Eukaryota</taxon>
        <taxon>Viridiplantae</taxon>
        <taxon>Streptophyta</taxon>
        <taxon>Embryophyta</taxon>
        <taxon>Tracheophyta</taxon>
        <taxon>Spermatophyta</taxon>
        <taxon>Magnoliopsida</taxon>
        <taxon>eudicotyledons</taxon>
        <taxon>Gunneridae</taxon>
        <taxon>Pentapetalae</taxon>
        <taxon>rosids</taxon>
        <taxon>malvids</taxon>
        <taxon>Brassicales</taxon>
        <taxon>Brassicaceae</taxon>
        <taxon>Camelineae</taxon>
        <taxon>Camelina</taxon>
    </lineage>
</organism>
<dbReference type="PANTHER" id="PTHR36312:SF16">
    <property type="entry name" value="THIONIN-LIKE PROTEIN 2"/>
    <property type="match status" value="1"/>
</dbReference>
<accession>A0ABM0V9H5</accession>
<dbReference type="Proteomes" id="UP000694864">
    <property type="component" value="Chromosome 13"/>
</dbReference>
<dbReference type="RefSeq" id="XP_010452949.1">
    <property type="nucleotide sequence ID" value="XM_010454647.1"/>
</dbReference>
<reference evidence="3" key="2">
    <citation type="submission" date="2025-08" db="UniProtKB">
        <authorList>
            <consortium name="RefSeq"/>
        </authorList>
    </citation>
    <scope>IDENTIFICATION</scope>
    <source>
        <tissue evidence="3">Leaf</tissue>
    </source>
</reference>
<name>A0ABM0V9H5_CAMSA</name>
<keyword evidence="2" id="KW-1185">Reference proteome</keyword>
<reference evidence="2" key="1">
    <citation type="journal article" date="2014" name="Nat. Commun.">
        <title>The emerging biofuel crop Camelina sativa retains a highly undifferentiated hexaploid genome structure.</title>
        <authorList>
            <person name="Kagale S."/>
            <person name="Koh C."/>
            <person name="Nixon J."/>
            <person name="Bollina V."/>
            <person name="Clarke W.E."/>
            <person name="Tuteja R."/>
            <person name="Spillane C."/>
            <person name="Robinson S.J."/>
            <person name="Links M.G."/>
            <person name="Clarke C."/>
            <person name="Higgins E.E."/>
            <person name="Huebert T."/>
            <person name="Sharpe A.G."/>
            <person name="Parkin I.A."/>
        </authorList>
    </citation>
    <scope>NUCLEOTIDE SEQUENCE [LARGE SCALE GENOMIC DNA]</scope>
    <source>
        <strain evidence="2">cv. DH55</strain>
    </source>
</reference>
<evidence type="ECO:0000313" key="2">
    <source>
        <dbReference type="Proteomes" id="UP000694864"/>
    </source>
</evidence>
<dbReference type="GeneID" id="104734951"/>
<gene>
    <name evidence="3" type="primary">LOC104734951</name>
</gene>
<feature type="chain" id="PRO_5046529924" evidence="1">
    <location>
        <begin position="21"/>
        <end position="111"/>
    </location>
</feature>
<keyword evidence="1" id="KW-0732">Signal</keyword>
<feature type="signal peptide" evidence="1">
    <location>
        <begin position="1"/>
        <end position="20"/>
    </location>
</feature>
<protein>
    <submittedName>
        <fullName evidence="3">Thionin-like protein 2</fullName>
    </submittedName>
</protein>
<proteinExistence type="predicted"/>
<dbReference type="InterPro" id="IPR038975">
    <property type="entry name" value="THNL"/>
</dbReference>